<evidence type="ECO:0000256" key="10">
    <source>
        <dbReference type="SAM" id="Phobius"/>
    </source>
</evidence>
<dbReference type="InterPro" id="IPR011016">
    <property type="entry name" value="Znf_RING-CH"/>
</dbReference>
<dbReference type="GO" id="GO:0016020">
    <property type="term" value="C:membrane"/>
    <property type="evidence" value="ECO:0007669"/>
    <property type="project" value="UniProtKB-SubCell"/>
</dbReference>
<dbReference type="GO" id="GO:0016740">
    <property type="term" value="F:transferase activity"/>
    <property type="evidence" value="ECO:0007669"/>
    <property type="project" value="UniProtKB-KW"/>
</dbReference>
<sequence>MEAAKTTCRICLSEASSIDLISPCRCTGTQKYVHNGCIMAWIRLEGEVEPKKLACEICGSKYRMKSRRFFRPRLVVNRKSPILALISIALIMFACGAVASMLKYSHLLDNTPMSELHIFNPGLILKLLGLLLLSVFCCAAVLCLLCAAFCAEDSLLSCELTRRELRLVDYRCPADRSDDTADVMAV</sequence>
<evidence type="ECO:0000256" key="5">
    <source>
        <dbReference type="ARBA" id="ARBA00022771"/>
    </source>
</evidence>
<dbReference type="InterPro" id="IPR013083">
    <property type="entry name" value="Znf_RING/FYVE/PHD"/>
</dbReference>
<dbReference type="SUPFAM" id="SSF57850">
    <property type="entry name" value="RING/U-box"/>
    <property type="match status" value="1"/>
</dbReference>
<dbReference type="CDD" id="cd16495">
    <property type="entry name" value="RING_CH-C4HC3_MARCH"/>
    <property type="match status" value="1"/>
</dbReference>
<dbReference type="EMBL" id="NIVC01000984">
    <property type="protein sequence ID" value="PAA73956.1"/>
    <property type="molecule type" value="Genomic_DNA"/>
</dbReference>
<dbReference type="GO" id="GO:0008270">
    <property type="term" value="F:zinc ion binding"/>
    <property type="evidence" value="ECO:0007669"/>
    <property type="project" value="UniProtKB-KW"/>
</dbReference>
<keyword evidence="2" id="KW-0808">Transferase</keyword>
<name>A0A267FJL5_9PLAT</name>
<evidence type="ECO:0000313" key="12">
    <source>
        <dbReference type="EMBL" id="PAA73956.1"/>
    </source>
</evidence>
<keyword evidence="7" id="KW-0862">Zinc</keyword>
<evidence type="ECO:0000259" key="11">
    <source>
        <dbReference type="PROSITE" id="PS51292"/>
    </source>
</evidence>
<accession>A0A267FJL5</accession>
<comment type="caution">
    <text evidence="12">The sequence shown here is derived from an EMBL/GenBank/DDBJ whole genome shotgun (WGS) entry which is preliminary data.</text>
</comment>
<keyword evidence="3 10" id="KW-0812">Transmembrane</keyword>
<evidence type="ECO:0000256" key="1">
    <source>
        <dbReference type="ARBA" id="ARBA00004141"/>
    </source>
</evidence>
<evidence type="ECO:0000256" key="3">
    <source>
        <dbReference type="ARBA" id="ARBA00022692"/>
    </source>
</evidence>
<dbReference type="SMART" id="SM00744">
    <property type="entry name" value="RINGv"/>
    <property type="match status" value="1"/>
</dbReference>
<keyword evidence="13" id="KW-1185">Reference proteome</keyword>
<feature type="transmembrane region" description="Helical" evidence="10">
    <location>
        <begin position="82"/>
        <end position="104"/>
    </location>
</feature>
<gene>
    <name evidence="12" type="ORF">BOX15_Mlig024090g3</name>
</gene>
<keyword evidence="5" id="KW-0863">Zinc-finger</keyword>
<keyword evidence="8 10" id="KW-1133">Transmembrane helix</keyword>
<evidence type="ECO:0000256" key="4">
    <source>
        <dbReference type="ARBA" id="ARBA00022723"/>
    </source>
</evidence>
<dbReference type="OrthoDB" id="264354at2759"/>
<dbReference type="Gene3D" id="3.30.40.10">
    <property type="entry name" value="Zinc/RING finger domain, C3HC4 (zinc finger)"/>
    <property type="match status" value="1"/>
</dbReference>
<dbReference type="PROSITE" id="PS51292">
    <property type="entry name" value="ZF_RING_CH"/>
    <property type="match status" value="1"/>
</dbReference>
<dbReference type="AlphaFoldDB" id="A0A267FJL5"/>
<protein>
    <recommendedName>
        <fullName evidence="11">RING-CH-type domain-containing protein</fullName>
    </recommendedName>
</protein>
<evidence type="ECO:0000256" key="7">
    <source>
        <dbReference type="ARBA" id="ARBA00022833"/>
    </source>
</evidence>
<evidence type="ECO:0000256" key="8">
    <source>
        <dbReference type="ARBA" id="ARBA00022989"/>
    </source>
</evidence>
<dbReference type="STRING" id="282301.A0A267FJL5"/>
<keyword evidence="6" id="KW-0833">Ubl conjugation pathway</keyword>
<dbReference type="Pfam" id="PF12906">
    <property type="entry name" value="RINGv"/>
    <property type="match status" value="1"/>
</dbReference>
<keyword evidence="4" id="KW-0479">Metal-binding</keyword>
<evidence type="ECO:0000313" key="13">
    <source>
        <dbReference type="Proteomes" id="UP000215902"/>
    </source>
</evidence>
<evidence type="ECO:0000256" key="2">
    <source>
        <dbReference type="ARBA" id="ARBA00022679"/>
    </source>
</evidence>
<evidence type="ECO:0000256" key="9">
    <source>
        <dbReference type="ARBA" id="ARBA00023136"/>
    </source>
</evidence>
<evidence type="ECO:0000256" key="6">
    <source>
        <dbReference type="ARBA" id="ARBA00022786"/>
    </source>
</evidence>
<keyword evidence="9 10" id="KW-0472">Membrane</keyword>
<dbReference type="PANTHER" id="PTHR46065:SF3">
    <property type="entry name" value="FI20425P1"/>
    <property type="match status" value="1"/>
</dbReference>
<reference evidence="12 13" key="1">
    <citation type="submission" date="2017-06" db="EMBL/GenBank/DDBJ databases">
        <title>A platform for efficient transgenesis in Macrostomum lignano, a flatworm model organism for stem cell research.</title>
        <authorList>
            <person name="Berezikov E."/>
        </authorList>
    </citation>
    <scope>NUCLEOTIDE SEQUENCE [LARGE SCALE GENOMIC DNA]</scope>
    <source>
        <strain evidence="12">DV1</strain>
        <tissue evidence="12">Whole organism</tissue>
    </source>
</reference>
<dbReference type="PANTHER" id="PTHR46065">
    <property type="entry name" value="E3 UBIQUITIN-PROTEIN LIGASE MARCH 2/3 FAMILY MEMBER"/>
    <property type="match status" value="1"/>
</dbReference>
<feature type="transmembrane region" description="Helical" evidence="10">
    <location>
        <begin position="124"/>
        <end position="151"/>
    </location>
</feature>
<comment type="subcellular location">
    <subcellularLocation>
        <location evidence="1">Membrane</location>
        <topology evidence="1">Multi-pass membrane protein</topology>
    </subcellularLocation>
</comment>
<proteinExistence type="predicted"/>
<dbReference type="Proteomes" id="UP000215902">
    <property type="component" value="Unassembled WGS sequence"/>
</dbReference>
<feature type="domain" description="RING-CH-type" evidence="11">
    <location>
        <begin position="1"/>
        <end position="65"/>
    </location>
</feature>
<organism evidence="12 13">
    <name type="scientific">Macrostomum lignano</name>
    <dbReference type="NCBI Taxonomy" id="282301"/>
    <lineage>
        <taxon>Eukaryota</taxon>
        <taxon>Metazoa</taxon>
        <taxon>Spiralia</taxon>
        <taxon>Lophotrochozoa</taxon>
        <taxon>Platyhelminthes</taxon>
        <taxon>Rhabditophora</taxon>
        <taxon>Macrostomorpha</taxon>
        <taxon>Macrostomida</taxon>
        <taxon>Macrostomidae</taxon>
        <taxon>Macrostomum</taxon>
    </lineage>
</organism>